<comment type="similarity">
    <text evidence="1">Belongs to the SorC transcriptional regulatory family.</text>
</comment>
<dbReference type="Proteomes" id="UP000553963">
    <property type="component" value="Unassembled WGS sequence"/>
</dbReference>
<evidence type="ECO:0000256" key="3">
    <source>
        <dbReference type="ARBA" id="ARBA00023125"/>
    </source>
</evidence>
<proteinExistence type="inferred from homology"/>
<dbReference type="EMBL" id="JACIDS010000003">
    <property type="protein sequence ID" value="MBB3931514.1"/>
    <property type="molecule type" value="Genomic_DNA"/>
</dbReference>
<evidence type="ECO:0000313" key="6">
    <source>
        <dbReference type="EMBL" id="MBB3931514.1"/>
    </source>
</evidence>
<organism evidence="6 7">
    <name type="scientific">Kaistia hirudinis</name>
    <dbReference type="NCBI Taxonomy" id="1293440"/>
    <lineage>
        <taxon>Bacteria</taxon>
        <taxon>Pseudomonadati</taxon>
        <taxon>Pseudomonadota</taxon>
        <taxon>Alphaproteobacteria</taxon>
        <taxon>Hyphomicrobiales</taxon>
        <taxon>Kaistiaceae</taxon>
        <taxon>Kaistia</taxon>
    </lineage>
</organism>
<comment type="caution">
    <text evidence="6">The sequence shown here is derived from an EMBL/GenBank/DDBJ whole genome shotgun (WGS) entry which is preliminary data.</text>
</comment>
<evidence type="ECO:0000313" key="7">
    <source>
        <dbReference type="Proteomes" id="UP000553963"/>
    </source>
</evidence>
<dbReference type="InterPro" id="IPR009057">
    <property type="entry name" value="Homeodomain-like_sf"/>
</dbReference>
<feature type="domain" description="Sugar-binding" evidence="5">
    <location>
        <begin position="64"/>
        <end position="316"/>
    </location>
</feature>
<dbReference type="GO" id="GO:0030246">
    <property type="term" value="F:carbohydrate binding"/>
    <property type="evidence" value="ECO:0007669"/>
    <property type="project" value="InterPro"/>
</dbReference>
<dbReference type="GO" id="GO:0003677">
    <property type="term" value="F:DNA binding"/>
    <property type="evidence" value="ECO:0007669"/>
    <property type="project" value="UniProtKB-KW"/>
</dbReference>
<dbReference type="Gene3D" id="3.40.50.1360">
    <property type="match status" value="1"/>
</dbReference>
<evidence type="ECO:0000256" key="1">
    <source>
        <dbReference type="ARBA" id="ARBA00010466"/>
    </source>
</evidence>
<name>A0A840AQ38_9HYPH</name>
<keyword evidence="4" id="KW-0804">Transcription</keyword>
<keyword evidence="2" id="KW-0805">Transcription regulation</keyword>
<dbReference type="InterPro" id="IPR037171">
    <property type="entry name" value="NagB/RpiA_transferase-like"/>
</dbReference>
<reference evidence="6 7" key="1">
    <citation type="submission" date="2020-08" db="EMBL/GenBank/DDBJ databases">
        <title>Genomic Encyclopedia of Type Strains, Phase IV (KMG-IV): sequencing the most valuable type-strain genomes for metagenomic binning, comparative biology and taxonomic classification.</title>
        <authorList>
            <person name="Goeker M."/>
        </authorList>
    </citation>
    <scope>NUCLEOTIDE SEQUENCE [LARGE SCALE GENOMIC DNA]</scope>
    <source>
        <strain evidence="6 7">DSM 25966</strain>
    </source>
</reference>
<dbReference type="PANTHER" id="PTHR34294:SF12">
    <property type="entry name" value="SUGAR-BINDING TRANSCRIPTIONAL REGULATOR"/>
    <property type="match status" value="1"/>
</dbReference>
<dbReference type="Pfam" id="PF04198">
    <property type="entry name" value="Sugar-bind"/>
    <property type="match status" value="1"/>
</dbReference>
<dbReference type="InterPro" id="IPR051054">
    <property type="entry name" value="SorC_transcr_regulators"/>
</dbReference>
<protein>
    <submittedName>
        <fullName evidence="6">DNA-binding transcriptional regulator LsrR (DeoR family)</fullName>
    </submittedName>
</protein>
<keyword evidence="7" id="KW-1185">Reference proteome</keyword>
<evidence type="ECO:0000256" key="4">
    <source>
        <dbReference type="ARBA" id="ARBA00023163"/>
    </source>
</evidence>
<dbReference type="SUPFAM" id="SSF46689">
    <property type="entry name" value="Homeodomain-like"/>
    <property type="match status" value="1"/>
</dbReference>
<dbReference type="Gene3D" id="1.10.10.60">
    <property type="entry name" value="Homeodomain-like"/>
    <property type="match status" value="1"/>
</dbReference>
<evidence type="ECO:0000259" key="5">
    <source>
        <dbReference type="Pfam" id="PF04198"/>
    </source>
</evidence>
<accession>A0A840AQ38</accession>
<gene>
    <name evidence="6" type="ORF">GGR25_002564</name>
</gene>
<evidence type="ECO:0000256" key="2">
    <source>
        <dbReference type="ARBA" id="ARBA00023015"/>
    </source>
</evidence>
<dbReference type="RefSeq" id="WP_183399146.1">
    <property type="nucleotide sequence ID" value="NZ_JACIDS010000003.1"/>
</dbReference>
<dbReference type="PANTHER" id="PTHR34294">
    <property type="entry name" value="TRANSCRIPTIONAL REGULATOR-RELATED"/>
    <property type="match status" value="1"/>
</dbReference>
<dbReference type="InterPro" id="IPR007324">
    <property type="entry name" value="Sugar-bd_dom_put"/>
</dbReference>
<keyword evidence="3 6" id="KW-0238">DNA-binding</keyword>
<dbReference type="AlphaFoldDB" id="A0A840AQ38"/>
<dbReference type="Pfam" id="PF13384">
    <property type="entry name" value="HTH_23"/>
    <property type="match status" value="1"/>
</dbReference>
<dbReference type="SUPFAM" id="SSF100950">
    <property type="entry name" value="NagB/RpiA/CoA transferase-like"/>
    <property type="match status" value="1"/>
</dbReference>
<sequence>MSRIYELRLITRVAQLYHVDGMKQAEISALLHISQATISRLLKRAEQEGIVRITITPPRGTFPDLEAGLRERFALTEAIVAECYEDREETILGAIGDAAGHYFETTVSDGEVIGISSWSASLLRMVDAIHPLKRARAERVVQILGGIGNPAVQSHATQLTTRLATLTSAEPMLLPAQGVAGSAAARLVMVGDGYVRATMNQFRRVTMALIGIGALQPSVMLANSGNTFDSEELHDLEARGAVGDVCLRFFDEKGEAVGGPLDERVIGMTIDELRAVPRVVGVAGGERKVRAIRAALLGRLVDVLITDKFTAEKLLAQPAP</sequence>